<dbReference type="GO" id="GO:0033094">
    <property type="term" value="F:putrescine--2-oxoglutarate transaminase activity"/>
    <property type="evidence" value="ECO:0007669"/>
    <property type="project" value="TreeGrafter"/>
</dbReference>
<gene>
    <name evidence="6" type="ORF">ACOF00016_LOCUS786</name>
</gene>
<dbReference type="FunFam" id="3.40.640.10:FF:000004">
    <property type="entry name" value="Acetylornithine aminotransferase"/>
    <property type="match status" value="1"/>
</dbReference>
<dbReference type="GO" id="GO:0042802">
    <property type="term" value="F:identical protein binding"/>
    <property type="evidence" value="ECO:0007669"/>
    <property type="project" value="TreeGrafter"/>
</dbReference>
<name>A0A7S3P4E4_9STRA</name>
<dbReference type="EMBL" id="HBIM01000903">
    <property type="protein sequence ID" value="CAE0402503.1"/>
    <property type="molecule type" value="Transcribed_RNA"/>
</dbReference>
<dbReference type="InterPro" id="IPR005814">
    <property type="entry name" value="Aminotrans_3"/>
</dbReference>
<keyword evidence="3 4" id="KW-0663">Pyridoxal phosphate</keyword>
<comment type="cofactor">
    <cofactor evidence="1">
        <name>pyridoxal 5'-phosphate</name>
        <dbReference type="ChEBI" id="CHEBI:597326"/>
    </cofactor>
</comment>
<evidence type="ECO:0000256" key="1">
    <source>
        <dbReference type="ARBA" id="ARBA00001933"/>
    </source>
</evidence>
<evidence type="ECO:0000256" key="2">
    <source>
        <dbReference type="ARBA" id="ARBA00008954"/>
    </source>
</evidence>
<dbReference type="Gene3D" id="3.90.1150.10">
    <property type="entry name" value="Aspartate Aminotransferase, domain 1"/>
    <property type="match status" value="1"/>
</dbReference>
<dbReference type="Pfam" id="PF00202">
    <property type="entry name" value="Aminotran_3"/>
    <property type="match status" value="1"/>
</dbReference>
<dbReference type="Gene3D" id="3.40.640.10">
    <property type="entry name" value="Type I PLP-dependent aspartate aminotransferase-like (Major domain)"/>
    <property type="match status" value="1"/>
</dbReference>
<sequence>MKTPATSEIPPLGEEPAVAKDPTFKRLVSPTSSLNFDEEPSSSDEDDDQLKQKKQQRPSTKVPLTHGGGTTVVRSVQTKLDWLMSQVINSKNPTAQVRTQVGREAVVLYKDHVNSAFLDFRKSVEAQPDGQAVIEWSDGGNGFTDIEGNQYLDMLGGYGIYSVGHRHPQVIAAVQNQLQKQALHSQEMVDPLRAYLADVITKLARGHDEVLPGDLQYAFFTNSGTESVEGCLKAATLATGRHKYIGMIGGFHGKSLGALGGTSKGVFRGPFRPALANWEHVAFGDHKALEDRLKASEFTGDRVAAVFIEPILGEGGIMVPPDGYLKRVRELCDEYGAMLIFDEIQTGMGRTGTLFACQREGVQPDLMALAKGFGGGVMPIGAVLGNAKAWTEFNKNPFLHTTTFGGNPLGCAAALATIQVLLDEDLPRQASEKGEYLIPKLEELHKDFPHLLVEVRGRGLMIGLEFACDETGYAVSKEMFARHVLMGGTLINSKTLRVEPPLTISYEELDNFCNLLRESLEVLSSAQN</sequence>
<dbReference type="AlphaFoldDB" id="A0A7S3P4E4"/>
<proteinExistence type="inferred from homology"/>
<dbReference type="InterPro" id="IPR050103">
    <property type="entry name" value="Class-III_PLP-dep_AT"/>
</dbReference>
<organism evidence="6">
    <name type="scientific">Amphora coffeiformis</name>
    <dbReference type="NCBI Taxonomy" id="265554"/>
    <lineage>
        <taxon>Eukaryota</taxon>
        <taxon>Sar</taxon>
        <taxon>Stramenopiles</taxon>
        <taxon>Ochrophyta</taxon>
        <taxon>Bacillariophyta</taxon>
        <taxon>Bacillariophyceae</taxon>
        <taxon>Bacillariophycidae</taxon>
        <taxon>Thalassiophysales</taxon>
        <taxon>Catenulaceae</taxon>
        <taxon>Amphora</taxon>
    </lineage>
</organism>
<reference evidence="6" key="1">
    <citation type="submission" date="2021-01" db="EMBL/GenBank/DDBJ databases">
        <authorList>
            <person name="Corre E."/>
            <person name="Pelletier E."/>
            <person name="Niang G."/>
            <person name="Scheremetjew M."/>
            <person name="Finn R."/>
            <person name="Kale V."/>
            <person name="Holt S."/>
            <person name="Cochrane G."/>
            <person name="Meng A."/>
            <person name="Brown T."/>
            <person name="Cohen L."/>
        </authorList>
    </citation>
    <scope>NUCLEOTIDE SEQUENCE</scope>
    <source>
        <strain evidence="6">CCMP127</strain>
    </source>
</reference>
<dbReference type="CDD" id="cd00610">
    <property type="entry name" value="OAT_like"/>
    <property type="match status" value="1"/>
</dbReference>
<dbReference type="PROSITE" id="PS00600">
    <property type="entry name" value="AA_TRANSFER_CLASS_3"/>
    <property type="match status" value="1"/>
</dbReference>
<accession>A0A7S3P4E4</accession>
<dbReference type="PANTHER" id="PTHR11986">
    <property type="entry name" value="AMINOTRANSFERASE CLASS III"/>
    <property type="match status" value="1"/>
</dbReference>
<evidence type="ECO:0000256" key="5">
    <source>
        <dbReference type="SAM" id="MobiDB-lite"/>
    </source>
</evidence>
<feature type="region of interest" description="Disordered" evidence="5">
    <location>
        <begin position="1"/>
        <end position="70"/>
    </location>
</feature>
<dbReference type="InterPro" id="IPR015422">
    <property type="entry name" value="PyrdxlP-dep_Trfase_small"/>
</dbReference>
<comment type="similarity">
    <text evidence="2 4">Belongs to the class-III pyridoxal-phosphate-dependent aminotransferase family.</text>
</comment>
<dbReference type="PANTHER" id="PTHR11986:SF112">
    <property type="entry name" value="PUTRESCINE AMINOTRANSFERASE"/>
    <property type="match status" value="1"/>
</dbReference>
<dbReference type="GO" id="GO:0030170">
    <property type="term" value="F:pyridoxal phosphate binding"/>
    <property type="evidence" value="ECO:0007669"/>
    <property type="project" value="InterPro"/>
</dbReference>
<feature type="compositionally biased region" description="Acidic residues" evidence="5">
    <location>
        <begin position="36"/>
        <end position="48"/>
    </location>
</feature>
<evidence type="ECO:0000256" key="4">
    <source>
        <dbReference type="RuleBase" id="RU003560"/>
    </source>
</evidence>
<dbReference type="InterPro" id="IPR015421">
    <property type="entry name" value="PyrdxlP-dep_Trfase_major"/>
</dbReference>
<dbReference type="InterPro" id="IPR015424">
    <property type="entry name" value="PyrdxlP-dep_Trfase"/>
</dbReference>
<dbReference type="GO" id="GO:0009447">
    <property type="term" value="P:putrescine catabolic process"/>
    <property type="evidence" value="ECO:0007669"/>
    <property type="project" value="TreeGrafter"/>
</dbReference>
<evidence type="ECO:0000256" key="3">
    <source>
        <dbReference type="ARBA" id="ARBA00022898"/>
    </source>
</evidence>
<dbReference type="InterPro" id="IPR049704">
    <property type="entry name" value="Aminotrans_3_PPA_site"/>
</dbReference>
<evidence type="ECO:0000313" key="6">
    <source>
        <dbReference type="EMBL" id="CAE0402503.1"/>
    </source>
</evidence>
<dbReference type="SUPFAM" id="SSF53383">
    <property type="entry name" value="PLP-dependent transferases"/>
    <property type="match status" value="1"/>
</dbReference>
<protein>
    <submittedName>
        <fullName evidence="6">Uncharacterized protein</fullName>
    </submittedName>
</protein>